<organism evidence="1 2">
    <name type="scientific">Mycteria americana</name>
    <name type="common">Wood stork</name>
    <dbReference type="NCBI Taxonomy" id="33587"/>
    <lineage>
        <taxon>Eukaryota</taxon>
        <taxon>Metazoa</taxon>
        <taxon>Chordata</taxon>
        <taxon>Craniata</taxon>
        <taxon>Vertebrata</taxon>
        <taxon>Euteleostomi</taxon>
        <taxon>Archelosauria</taxon>
        <taxon>Archosauria</taxon>
        <taxon>Dinosauria</taxon>
        <taxon>Saurischia</taxon>
        <taxon>Theropoda</taxon>
        <taxon>Coelurosauria</taxon>
        <taxon>Aves</taxon>
        <taxon>Neognathae</taxon>
        <taxon>Neoaves</taxon>
        <taxon>Aequornithes</taxon>
        <taxon>Ciconiiformes</taxon>
        <taxon>Ciconiidae</taxon>
        <taxon>Mycteria</taxon>
    </lineage>
</organism>
<gene>
    <name evidence="1" type="ORF">QYF61_005643</name>
</gene>
<evidence type="ECO:0000313" key="2">
    <source>
        <dbReference type="Proteomes" id="UP001333110"/>
    </source>
</evidence>
<dbReference type="AlphaFoldDB" id="A0AAN7NWL4"/>
<protein>
    <recommendedName>
        <fullName evidence="3">Rna-directed dna polymerase from mobile element jockey-like</fullName>
    </recommendedName>
</protein>
<sequence length="126" mass="14090">MLSQSLSSDRYPPANSPSLYTGHDIVCSIVYLDFGKAFDIVSYKFLIDKPLMYGLDEQTVRCIENWLSPEGVNNLGDGAESTLRKFSDDTKLVGVADAPDGQVAIQRDLDRLEKWADRNLIKFNKG</sequence>
<dbReference type="Proteomes" id="UP001333110">
    <property type="component" value="Unassembled WGS sequence"/>
</dbReference>
<proteinExistence type="predicted"/>
<reference evidence="1 2" key="1">
    <citation type="journal article" date="2023" name="J. Hered.">
        <title>Chromosome-level genome of the wood stork (Mycteria americana) provides insight into avian chromosome evolution.</title>
        <authorList>
            <person name="Flamio R. Jr."/>
            <person name="Ramstad K.M."/>
        </authorList>
    </citation>
    <scope>NUCLEOTIDE SEQUENCE [LARGE SCALE GENOMIC DNA]</scope>
    <source>
        <strain evidence="1">JAX WOST 10</strain>
    </source>
</reference>
<comment type="caution">
    <text evidence="1">The sequence shown here is derived from an EMBL/GenBank/DDBJ whole genome shotgun (WGS) entry which is preliminary data.</text>
</comment>
<keyword evidence="2" id="KW-1185">Reference proteome</keyword>
<name>A0AAN7NWL4_MYCAM</name>
<dbReference type="EMBL" id="JAUNZN010000003">
    <property type="protein sequence ID" value="KAK4823672.1"/>
    <property type="molecule type" value="Genomic_DNA"/>
</dbReference>
<accession>A0AAN7NWL4</accession>
<evidence type="ECO:0008006" key="3">
    <source>
        <dbReference type="Google" id="ProtNLM"/>
    </source>
</evidence>
<evidence type="ECO:0000313" key="1">
    <source>
        <dbReference type="EMBL" id="KAK4823672.1"/>
    </source>
</evidence>
<dbReference type="PANTHER" id="PTHR33332">
    <property type="entry name" value="REVERSE TRANSCRIPTASE DOMAIN-CONTAINING PROTEIN"/>
    <property type="match status" value="1"/>
</dbReference>